<keyword evidence="2" id="KW-1185">Reference proteome</keyword>
<dbReference type="EMBL" id="CP029426">
    <property type="protein sequence ID" value="AWM02543.1"/>
    <property type="molecule type" value="Genomic_DNA"/>
</dbReference>
<dbReference type="Proteomes" id="UP000215884">
    <property type="component" value="Chromosome"/>
</dbReference>
<dbReference type="KEGG" id="brq:CIT40_22580"/>
<gene>
    <name evidence="1" type="ORF">CIT40_22580</name>
</gene>
<dbReference type="AlphaFoldDB" id="A0A2U8PXH9"/>
<dbReference type="OrthoDB" id="8235443at2"/>
<reference evidence="1 2" key="1">
    <citation type="journal article" date="2017" name="Syst. Appl. Microbiol.">
        <title>Soybeans inoculated with root zone soils of Canadian native legumes harbour diverse and novel Bradyrhizobium spp. that possess agricultural potential.</title>
        <authorList>
            <person name="Bromfield E.S.P."/>
            <person name="Cloutier S."/>
            <person name="Tambong J.T."/>
            <person name="Tran Thi T.V."/>
        </authorList>
    </citation>
    <scope>NUCLEOTIDE SEQUENCE [LARGE SCALE GENOMIC DNA]</scope>
    <source>
        <strain evidence="1 2">39S1MB</strain>
    </source>
</reference>
<evidence type="ECO:0000313" key="2">
    <source>
        <dbReference type="Proteomes" id="UP000215884"/>
    </source>
</evidence>
<organism evidence="1 2">
    <name type="scientific">Bradyrhizobium amphicarpaeae</name>
    <dbReference type="NCBI Taxonomy" id="1404768"/>
    <lineage>
        <taxon>Bacteria</taxon>
        <taxon>Pseudomonadati</taxon>
        <taxon>Pseudomonadota</taxon>
        <taxon>Alphaproteobacteria</taxon>
        <taxon>Hyphomicrobiales</taxon>
        <taxon>Nitrobacteraceae</taxon>
        <taxon>Bradyrhizobium</taxon>
    </lineage>
</organism>
<protein>
    <submittedName>
        <fullName evidence="1">Uncharacterized protein</fullName>
    </submittedName>
</protein>
<reference evidence="1 2" key="2">
    <citation type="journal article" date="2019" name="Int. J. Syst. Evol. Microbiol.">
        <title>Description and complete genome sequence of Bradyrhizobium amphicarpaeae sp. nov., harbouring photosystem and nitrogen-fixation genes.</title>
        <authorList>
            <person name="Bromfield E.S.P."/>
            <person name="Cloutier S."/>
            <person name="Nguyen H.D.T."/>
        </authorList>
    </citation>
    <scope>NUCLEOTIDE SEQUENCE [LARGE SCALE GENOMIC DNA]</scope>
    <source>
        <strain evidence="1 2">39S1MB</strain>
    </source>
</reference>
<proteinExistence type="predicted"/>
<name>A0A2U8PXH9_9BRAD</name>
<sequence length="103" mass="10668">MPFFSKQNSSRVGPTQTVAYDASVGATNAFGSGTYQLRLVANSGCCYRIGDGAQTATISDPYLPANTVEYVTVSPGQRIAALKAATNGLVTATAGTLWVTELS</sequence>
<dbReference type="RefSeq" id="WP_094891348.1">
    <property type="nucleotide sequence ID" value="NZ_CP029426.2"/>
</dbReference>
<evidence type="ECO:0000313" key="1">
    <source>
        <dbReference type="EMBL" id="AWM02543.1"/>
    </source>
</evidence>
<accession>A0A2U8PXH9</accession>